<sequence length="284" mass="32712">KSTVSDMLKHKDSYFLEYERKWNLNAKEFCFSIPRKFGKLNELVRHWFSQAQVKNIPLLGPIIQEKATAFTAELGLNDFKASNGWLDCWKSHEVKAFKISGKSVDVDIEVVDDFKEHLLDIVQGYAPSNIFNCDETGLFFCLLPDKILSTKGEACKGTKLAKERVTYACLACSAKDEKLKTLVIGKSQEPQYFKNVKQLLVTHYAWMTGKLFAHKQMCLQKRHILMFLDNPTFHAEAMQLSHVTLKFLPANTTGKLQPQDQRIICAFKARYRKLELTPLIQYHQ</sequence>
<dbReference type="SUPFAM" id="SSF46689">
    <property type="entry name" value="Homeodomain-like"/>
    <property type="match status" value="1"/>
</dbReference>
<name>H3B247_LATCH</name>
<dbReference type="InterPro" id="IPR009057">
    <property type="entry name" value="Homeodomain-like_sf"/>
</dbReference>
<dbReference type="Ensembl" id="ENSLACT00000016078.1">
    <property type="protein sequence ID" value="ENSLACP00000015968.1"/>
    <property type="gene ID" value="ENSLACG00000014060.1"/>
</dbReference>
<proteinExistence type="predicted"/>
<dbReference type="OMA" id="RMEDCAN"/>
<dbReference type="Pfam" id="PF03184">
    <property type="entry name" value="DDE_1"/>
    <property type="match status" value="1"/>
</dbReference>
<dbReference type="Pfam" id="PF03221">
    <property type="entry name" value="HTH_Tnp_Tc5"/>
    <property type="match status" value="1"/>
</dbReference>
<dbReference type="GO" id="GO:0005634">
    <property type="term" value="C:nucleus"/>
    <property type="evidence" value="ECO:0007669"/>
    <property type="project" value="TreeGrafter"/>
</dbReference>
<dbReference type="SMART" id="SM00674">
    <property type="entry name" value="CENPB"/>
    <property type="match status" value="1"/>
</dbReference>
<protein>
    <recommendedName>
        <fullName evidence="2">HTH CENPB-type domain-containing protein</fullName>
    </recommendedName>
</protein>
<dbReference type="PANTHER" id="PTHR19303">
    <property type="entry name" value="TRANSPOSON"/>
    <property type="match status" value="1"/>
</dbReference>
<dbReference type="STRING" id="7897.ENSLACP00000015968"/>
<reference evidence="3" key="3">
    <citation type="submission" date="2025-09" db="UniProtKB">
        <authorList>
            <consortium name="Ensembl"/>
        </authorList>
    </citation>
    <scope>IDENTIFICATION</scope>
</reference>
<dbReference type="eggNOG" id="KOG3105">
    <property type="taxonomic scope" value="Eukaryota"/>
</dbReference>
<dbReference type="InterPro" id="IPR006600">
    <property type="entry name" value="HTH_CenpB_DNA-bd_dom"/>
</dbReference>
<evidence type="ECO:0000313" key="3">
    <source>
        <dbReference type="Ensembl" id="ENSLACP00000015968.1"/>
    </source>
</evidence>
<dbReference type="PROSITE" id="PS51253">
    <property type="entry name" value="HTH_CENPB"/>
    <property type="match status" value="1"/>
</dbReference>
<accession>H3B247</accession>
<keyword evidence="4" id="KW-1185">Reference proteome</keyword>
<dbReference type="AlphaFoldDB" id="H3B247"/>
<dbReference type="GeneTree" id="ENSGT00940000163615"/>
<dbReference type="GO" id="GO:0003677">
    <property type="term" value="F:DNA binding"/>
    <property type="evidence" value="ECO:0007669"/>
    <property type="project" value="UniProtKB-KW"/>
</dbReference>
<dbReference type="PANTHER" id="PTHR19303:SF73">
    <property type="entry name" value="PROTEIN PDC2"/>
    <property type="match status" value="1"/>
</dbReference>
<dbReference type="Proteomes" id="UP000008672">
    <property type="component" value="Unassembled WGS sequence"/>
</dbReference>
<evidence type="ECO:0000256" key="1">
    <source>
        <dbReference type="ARBA" id="ARBA00023125"/>
    </source>
</evidence>
<reference evidence="4" key="1">
    <citation type="submission" date="2011-08" db="EMBL/GenBank/DDBJ databases">
        <title>The draft genome of Latimeria chalumnae.</title>
        <authorList>
            <person name="Di Palma F."/>
            <person name="Alfoldi J."/>
            <person name="Johnson J."/>
            <person name="Berlin A."/>
            <person name="Gnerre S."/>
            <person name="Jaffe D."/>
            <person name="MacCallum I."/>
            <person name="Young S."/>
            <person name="Walker B.J."/>
            <person name="Lander E."/>
            <person name="Lindblad-Toh K."/>
        </authorList>
    </citation>
    <scope>NUCLEOTIDE SEQUENCE [LARGE SCALE GENOMIC DNA]</scope>
    <source>
        <strain evidence="4">Wild caught</strain>
    </source>
</reference>
<dbReference type="InterPro" id="IPR050863">
    <property type="entry name" value="CenT-Element_Derived"/>
</dbReference>
<dbReference type="Gene3D" id="1.10.10.60">
    <property type="entry name" value="Homeodomain-like"/>
    <property type="match status" value="1"/>
</dbReference>
<reference evidence="3" key="2">
    <citation type="submission" date="2025-08" db="UniProtKB">
        <authorList>
            <consortium name="Ensembl"/>
        </authorList>
    </citation>
    <scope>IDENTIFICATION</scope>
</reference>
<evidence type="ECO:0000313" key="4">
    <source>
        <dbReference type="Proteomes" id="UP000008672"/>
    </source>
</evidence>
<keyword evidence="1" id="KW-0238">DNA-binding</keyword>
<evidence type="ECO:0000259" key="2">
    <source>
        <dbReference type="PROSITE" id="PS51253"/>
    </source>
</evidence>
<organism evidence="3 4">
    <name type="scientific">Latimeria chalumnae</name>
    <name type="common">Coelacanth</name>
    <dbReference type="NCBI Taxonomy" id="7897"/>
    <lineage>
        <taxon>Eukaryota</taxon>
        <taxon>Metazoa</taxon>
        <taxon>Chordata</taxon>
        <taxon>Craniata</taxon>
        <taxon>Vertebrata</taxon>
        <taxon>Euteleostomi</taxon>
        <taxon>Coelacanthiformes</taxon>
        <taxon>Coelacanthidae</taxon>
        <taxon>Latimeria</taxon>
    </lineage>
</organism>
<dbReference type="InterPro" id="IPR004875">
    <property type="entry name" value="DDE_SF_endonuclease_dom"/>
</dbReference>
<feature type="domain" description="HTH CENPB-type" evidence="2">
    <location>
        <begin position="28"/>
        <end position="99"/>
    </location>
</feature>
<dbReference type="EMBL" id="AFYH01098710">
    <property type="status" value="NOT_ANNOTATED_CDS"/>
    <property type="molecule type" value="Genomic_DNA"/>
</dbReference>
<dbReference type="InParanoid" id="H3B247"/>